<accession>A0A833RWU1</accession>
<keyword evidence="8 10" id="KW-0675">Receptor</keyword>
<dbReference type="GO" id="GO:0004984">
    <property type="term" value="F:olfactory receptor activity"/>
    <property type="evidence" value="ECO:0007669"/>
    <property type="project" value="InterPro"/>
</dbReference>
<keyword evidence="6 10" id="KW-1133">Transmembrane helix</keyword>
<feature type="transmembrane region" description="Helical" evidence="10">
    <location>
        <begin position="33"/>
        <end position="55"/>
    </location>
</feature>
<dbReference type="GO" id="GO:0007165">
    <property type="term" value="P:signal transduction"/>
    <property type="evidence" value="ECO:0007669"/>
    <property type="project" value="UniProtKB-KW"/>
</dbReference>
<keyword evidence="4 10" id="KW-0812">Transmembrane</keyword>
<evidence type="ECO:0000256" key="6">
    <source>
        <dbReference type="ARBA" id="ARBA00022989"/>
    </source>
</evidence>
<evidence type="ECO:0000256" key="1">
    <source>
        <dbReference type="ARBA" id="ARBA00004651"/>
    </source>
</evidence>
<evidence type="ECO:0000256" key="10">
    <source>
        <dbReference type="RuleBase" id="RU351113"/>
    </source>
</evidence>
<dbReference type="GO" id="GO:0005549">
    <property type="term" value="F:odorant binding"/>
    <property type="evidence" value="ECO:0007669"/>
    <property type="project" value="InterPro"/>
</dbReference>
<dbReference type="Proteomes" id="UP000655588">
    <property type="component" value="Unassembled WGS sequence"/>
</dbReference>
<evidence type="ECO:0000256" key="2">
    <source>
        <dbReference type="ARBA" id="ARBA00022475"/>
    </source>
</evidence>
<evidence type="ECO:0000256" key="7">
    <source>
        <dbReference type="ARBA" id="ARBA00023136"/>
    </source>
</evidence>
<feature type="transmembrane region" description="Helical" evidence="10">
    <location>
        <begin position="67"/>
        <end position="86"/>
    </location>
</feature>
<protein>
    <recommendedName>
        <fullName evidence="10">Odorant receptor</fullName>
    </recommendedName>
</protein>
<comment type="caution">
    <text evidence="11">The sequence shown here is derived from an EMBL/GenBank/DDBJ whole genome shotgun (WGS) entry which is preliminary data.</text>
</comment>
<sequence>MHLLRWSFKLLTFIGLLSPSSWKYSWKRILYSVYTIVVLLLIFSFEIFLFLDLVINVDNQDDFSENLYVTLVFFSSCCKSLMLLIYRGDIEILLDALLEEPFVPLNEEEDKIRMKFEEQIEWSSKAYTIVLDVFLVWLWADGYFAYRRGKLKFRVWTPYDYSSPLFLLLSFIHQVLATIFSTNLNVVYDCFFSGIMLHIYSQFEILQYRMKNITTDKNYSAKLCAYHHHRIYQFATIVNDNFKTITSMQFLISTGAMCFNLYRLSLMKINLKFLETVSYTLCLLMQIFYYCWYGNEVKLKSLEIPNAVLESNLWSLNENSKKILLLITRRALEPIEFTGCHIISMNLESFLMVSVEGTSVFVTLLDTAEDRLLSV</sequence>
<feature type="transmembrane region" description="Helical" evidence="10">
    <location>
        <begin position="158"/>
        <end position="180"/>
    </location>
</feature>
<dbReference type="AlphaFoldDB" id="A0A833RWU1"/>
<keyword evidence="3 10" id="KW-0716">Sensory transduction</keyword>
<dbReference type="Pfam" id="PF02949">
    <property type="entry name" value="7tm_6"/>
    <property type="match status" value="1"/>
</dbReference>
<dbReference type="GO" id="GO:0005886">
    <property type="term" value="C:plasma membrane"/>
    <property type="evidence" value="ECO:0007669"/>
    <property type="project" value="UniProtKB-SubCell"/>
</dbReference>
<keyword evidence="5 10" id="KW-0552">Olfaction</keyword>
<gene>
    <name evidence="11" type="ORF">E2986_05952</name>
</gene>
<keyword evidence="9 10" id="KW-0807">Transducer</keyword>
<keyword evidence="7 10" id="KW-0472">Membrane</keyword>
<comment type="similarity">
    <text evidence="10">Belongs to the insect chemoreceptor superfamily. Heteromeric odorant receptor channel (TC 1.A.69) family.</text>
</comment>
<dbReference type="EMBL" id="WNWW01000089">
    <property type="protein sequence ID" value="KAF3430254.1"/>
    <property type="molecule type" value="Genomic_DNA"/>
</dbReference>
<keyword evidence="2" id="KW-1003">Cell membrane</keyword>
<evidence type="ECO:0000256" key="8">
    <source>
        <dbReference type="ARBA" id="ARBA00023170"/>
    </source>
</evidence>
<dbReference type="PANTHER" id="PTHR21137">
    <property type="entry name" value="ODORANT RECEPTOR"/>
    <property type="match status" value="1"/>
</dbReference>
<evidence type="ECO:0000256" key="5">
    <source>
        <dbReference type="ARBA" id="ARBA00022725"/>
    </source>
</evidence>
<dbReference type="PANTHER" id="PTHR21137:SF35">
    <property type="entry name" value="ODORANT RECEPTOR 19A-RELATED"/>
    <property type="match status" value="1"/>
</dbReference>
<comment type="caution">
    <text evidence="10">Lacks conserved residue(s) required for the propagation of feature annotation.</text>
</comment>
<evidence type="ECO:0000256" key="3">
    <source>
        <dbReference type="ARBA" id="ARBA00022606"/>
    </source>
</evidence>
<evidence type="ECO:0000256" key="4">
    <source>
        <dbReference type="ARBA" id="ARBA00022692"/>
    </source>
</evidence>
<evidence type="ECO:0000256" key="9">
    <source>
        <dbReference type="ARBA" id="ARBA00023224"/>
    </source>
</evidence>
<feature type="transmembrane region" description="Helical" evidence="10">
    <location>
        <begin position="126"/>
        <end position="146"/>
    </location>
</feature>
<reference evidence="11" key="1">
    <citation type="submission" date="2019-11" db="EMBL/GenBank/DDBJ databases">
        <title>The nuclear and mitochondrial genomes of Frieseomelitta varia - a highly eusocial stingless bee (Meliponini) with a permanently sterile worker caste.</title>
        <authorList>
            <person name="Freitas F.C.P."/>
            <person name="Lourenco A.P."/>
            <person name="Nunes F.M.F."/>
            <person name="Paschoal A.R."/>
            <person name="Abreu F.C.P."/>
            <person name="Barbin F.O."/>
            <person name="Bataglia L."/>
            <person name="Cardoso-Junior C.A.M."/>
            <person name="Cervoni M.S."/>
            <person name="Silva S.R."/>
            <person name="Dalarmi F."/>
            <person name="Del Lama M.A."/>
            <person name="Depintor T.S."/>
            <person name="Ferreira K.M."/>
            <person name="Goria P.S."/>
            <person name="Jaskot M.C."/>
            <person name="Lago D.C."/>
            <person name="Luna-Lucena D."/>
            <person name="Moda L.M."/>
            <person name="Nascimento L."/>
            <person name="Pedrino M."/>
            <person name="Rabico F.O."/>
            <person name="Sanches F.C."/>
            <person name="Santos D.E."/>
            <person name="Santos C.G."/>
            <person name="Vieira J."/>
            <person name="Lopes T.F."/>
            <person name="Barchuk A.R."/>
            <person name="Hartfelder K."/>
            <person name="Simoes Z.L.P."/>
            <person name="Bitondi M.M.G."/>
            <person name="Pinheiro D.G."/>
        </authorList>
    </citation>
    <scope>NUCLEOTIDE SEQUENCE</scope>
    <source>
        <strain evidence="11">USP_RPSP 00005682</strain>
        <tissue evidence="11">Whole individual</tissue>
    </source>
</reference>
<evidence type="ECO:0000313" key="11">
    <source>
        <dbReference type="EMBL" id="KAF3430254.1"/>
    </source>
</evidence>
<proteinExistence type="inferred from homology"/>
<evidence type="ECO:0000313" key="12">
    <source>
        <dbReference type="Proteomes" id="UP000655588"/>
    </source>
</evidence>
<name>A0A833RWU1_9HYME</name>
<comment type="subcellular location">
    <subcellularLocation>
        <location evidence="1 10">Cell membrane</location>
        <topology evidence="1 10">Multi-pass membrane protein</topology>
    </subcellularLocation>
</comment>
<dbReference type="InterPro" id="IPR004117">
    <property type="entry name" value="7tm6_olfct_rcpt"/>
</dbReference>
<keyword evidence="12" id="KW-1185">Reference proteome</keyword>
<organism evidence="11 12">
    <name type="scientific">Frieseomelitta varia</name>
    <dbReference type="NCBI Taxonomy" id="561572"/>
    <lineage>
        <taxon>Eukaryota</taxon>
        <taxon>Metazoa</taxon>
        <taxon>Ecdysozoa</taxon>
        <taxon>Arthropoda</taxon>
        <taxon>Hexapoda</taxon>
        <taxon>Insecta</taxon>
        <taxon>Pterygota</taxon>
        <taxon>Neoptera</taxon>
        <taxon>Endopterygota</taxon>
        <taxon>Hymenoptera</taxon>
        <taxon>Apocrita</taxon>
        <taxon>Aculeata</taxon>
        <taxon>Apoidea</taxon>
        <taxon>Anthophila</taxon>
        <taxon>Apidae</taxon>
        <taxon>Frieseomelitta</taxon>
    </lineage>
</organism>